<dbReference type="SMART" id="SM00702">
    <property type="entry name" value="P4Hc"/>
    <property type="match status" value="1"/>
</dbReference>
<dbReference type="Gene3D" id="2.60.120.620">
    <property type="entry name" value="q2cbj1_9rhob like domain"/>
    <property type="match status" value="1"/>
</dbReference>
<dbReference type="PANTHER" id="PTHR10869">
    <property type="entry name" value="PROLYL 4-HYDROXYLASE ALPHA SUBUNIT"/>
    <property type="match status" value="1"/>
</dbReference>
<dbReference type="InterPro" id="IPR005123">
    <property type="entry name" value="Oxoglu/Fe-dep_dioxygenase_dom"/>
</dbReference>
<dbReference type="AlphaFoldDB" id="A0A345D8U5"/>
<evidence type="ECO:0000313" key="9">
    <source>
        <dbReference type="Proteomes" id="UP000252182"/>
    </source>
</evidence>
<evidence type="ECO:0000256" key="6">
    <source>
        <dbReference type="ARBA" id="ARBA00023004"/>
    </source>
</evidence>
<proteinExistence type="predicted"/>
<reference evidence="9" key="1">
    <citation type="submission" date="2018-07" db="EMBL/GenBank/DDBJ databases">
        <authorList>
            <person name="Kim H."/>
        </authorList>
    </citation>
    <scope>NUCLEOTIDE SEQUENCE [LARGE SCALE GENOMIC DNA]</scope>
    <source>
        <strain evidence="9">F02</strain>
    </source>
</reference>
<dbReference type="KEGG" id="hyf:DTO96_100493"/>
<dbReference type="RefSeq" id="WP_157964304.1">
    <property type="nucleotide sequence ID" value="NZ_CP031124.1"/>
</dbReference>
<evidence type="ECO:0000256" key="1">
    <source>
        <dbReference type="ARBA" id="ARBA00001961"/>
    </source>
</evidence>
<dbReference type="InterPro" id="IPR045054">
    <property type="entry name" value="P4HA-like"/>
</dbReference>
<gene>
    <name evidence="8" type="ORF">DTO96_100493</name>
</gene>
<evidence type="ECO:0000256" key="3">
    <source>
        <dbReference type="ARBA" id="ARBA00022896"/>
    </source>
</evidence>
<keyword evidence="3" id="KW-0847">Vitamin C</keyword>
<dbReference type="GO" id="GO:0004656">
    <property type="term" value="F:procollagen-proline 4-dioxygenase activity"/>
    <property type="evidence" value="ECO:0007669"/>
    <property type="project" value="TreeGrafter"/>
</dbReference>
<evidence type="ECO:0000256" key="5">
    <source>
        <dbReference type="ARBA" id="ARBA00023002"/>
    </source>
</evidence>
<name>A0A345D8U5_9BURK</name>
<protein>
    <recommendedName>
        <fullName evidence="7">Fe2OG dioxygenase domain-containing protein</fullName>
    </recommendedName>
</protein>
<comment type="cofactor">
    <cofactor evidence="1">
        <name>L-ascorbate</name>
        <dbReference type="ChEBI" id="CHEBI:38290"/>
    </cofactor>
</comment>
<dbReference type="GO" id="GO:0031418">
    <property type="term" value="F:L-ascorbic acid binding"/>
    <property type="evidence" value="ECO:0007669"/>
    <property type="project" value="UniProtKB-KW"/>
</dbReference>
<evidence type="ECO:0000256" key="4">
    <source>
        <dbReference type="ARBA" id="ARBA00022964"/>
    </source>
</evidence>
<dbReference type="PROSITE" id="PS51471">
    <property type="entry name" value="FE2OG_OXY"/>
    <property type="match status" value="1"/>
</dbReference>
<accession>A0A345D8U5</accession>
<dbReference type="Pfam" id="PF13640">
    <property type="entry name" value="2OG-FeII_Oxy_3"/>
    <property type="match status" value="1"/>
</dbReference>
<evidence type="ECO:0000259" key="7">
    <source>
        <dbReference type="PROSITE" id="PS51471"/>
    </source>
</evidence>
<keyword evidence="5" id="KW-0560">Oxidoreductase</keyword>
<dbReference type="Proteomes" id="UP000252182">
    <property type="component" value="Chromosome"/>
</dbReference>
<keyword evidence="6" id="KW-0408">Iron</keyword>
<dbReference type="InterPro" id="IPR044862">
    <property type="entry name" value="Pro_4_hyd_alph_FE2OG_OXY"/>
</dbReference>
<dbReference type="GO" id="GO:0005506">
    <property type="term" value="F:iron ion binding"/>
    <property type="evidence" value="ECO:0007669"/>
    <property type="project" value="InterPro"/>
</dbReference>
<keyword evidence="2" id="KW-0479">Metal-binding</keyword>
<dbReference type="PANTHER" id="PTHR10869:SF246">
    <property type="entry name" value="TRANSMEMBRANE PROLYL 4-HYDROXYLASE"/>
    <property type="match status" value="1"/>
</dbReference>
<dbReference type="OrthoDB" id="269774at2"/>
<keyword evidence="4" id="KW-0223">Dioxygenase</keyword>
<organism evidence="8 9">
    <name type="scientific">Ephemeroptericola cinctiostellae</name>
    <dbReference type="NCBI Taxonomy" id="2268024"/>
    <lineage>
        <taxon>Bacteria</taxon>
        <taxon>Pseudomonadati</taxon>
        <taxon>Pseudomonadota</taxon>
        <taxon>Betaproteobacteria</taxon>
        <taxon>Burkholderiales</taxon>
        <taxon>Burkholderiaceae</taxon>
        <taxon>Ephemeroptericola</taxon>
    </lineage>
</organism>
<keyword evidence="9" id="KW-1185">Reference proteome</keyword>
<dbReference type="EMBL" id="CP031124">
    <property type="protein sequence ID" value="AXF84783.1"/>
    <property type="molecule type" value="Genomic_DNA"/>
</dbReference>
<evidence type="ECO:0000313" key="8">
    <source>
        <dbReference type="EMBL" id="AXF84783.1"/>
    </source>
</evidence>
<evidence type="ECO:0000256" key="2">
    <source>
        <dbReference type="ARBA" id="ARBA00022723"/>
    </source>
</evidence>
<sequence length="278" mass="31007">MSLKLLPKEWQIWLHDNVAKGCSDNSILTLMLKNGFKLPIATKALEDVRLGEVVVASRTEQARPSVAIERNSIVCEDGHEVRVLTHMKAPYTVYFEHVLTDAECDEMVALSDSQLKDSTVVDMALGTSVAHAHRTSTGCSFKRAEWPLVDRIEQRLASLVNWPVAQGEGLQILRYEQGGEYRAHHDYFDPAYSGSQKHVEQAGQRVGTVIMYLSDVDEGGGTSMPNIGFEVRPRKGSALFFCNVDEYGAIDPMTLHAGVPVVKGVKYIATKWLREREF</sequence>
<feature type="domain" description="Fe2OG dioxygenase" evidence="7">
    <location>
        <begin position="166"/>
        <end position="275"/>
    </location>
</feature>
<dbReference type="InterPro" id="IPR006620">
    <property type="entry name" value="Pro_4_hyd_alph"/>
</dbReference>